<proteinExistence type="predicted"/>
<dbReference type="STRING" id="83771.SAMN02910357_01664"/>
<name>A0A1T4V6Q6_9GAMM</name>
<dbReference type="Proteomes" id="UP000242432">
    <property type="component" value="Unassembled WGS sequence"/>
</dbReference>
<evidence type="ECO:0000256" key="1">
    <source>
        <dbReference type="ARBA" id="ARBA00022801"/>
    </source>
</evidence>
<dbReference type="Pfam" id="PF13279">
    <property type="entry name" value="4HBT_2"/>
    <property type="match status" value="1"/>
</dbReference>
<dbReference type="AlphaFoldDB" id="A0A1T4V6Q6"/>
<evidence type="ECO:0000313" key="2">
    <source>
        <dbReference type="EMBL" id="SKA60648.1"/>
    </source>
</evidence>
<dbReference type="EMBL" id="FUXX01000011">
    <property type="protein sequence ID" value="SKA60648.1"/>
    <property type="molecule type" value="Genomic_DNA"/>
</dbReference>
<keyword evidence="3" id="KW-1185">Reference proteome</keyword>
<dbReference type="CDD" id="cd00586">
    <property type="entry name" value="4HBT"/>
    <property type="match status" value="1"/>
</dbReference>
<dbReference type="PIRSF" id="PIRSF003230">
    <property type="entry name" value="YbgC"/>
    <property type="match status" value="1"/>
</dbReference>
<dbReference type="GO" id="GO:0016787">
    <property type="term" value="F:hydrolase activity"/>
    <property type="evidence" value="ECO:0007669"/>
    <property type="project" value="UniProtKB-KW"/>
</dbReference>
<dbReference type="InterPro" id="IPR006684">
    <property type="entry name" value="YbgC/YbaW"/>
</dbReference>
<dbReference type="InterPro" id="IPR029069">
    <property type="entry name" value="HotDog_dom_sf"/>
</dbReference>
<dbReference type="RefSeq" id="WP_078928453.1">
    <property type="nucleotide sequence ID" value="NZ_FUXX01000011.1"/>
</dbReference>
<evidence type="ECO:0000313" key="3">
    <source>
        <dbReference type="Proteomes" id="UP000242432"/>
    </source>
</evidence>
<sequence length="149" mass="17457">MYRKPEFIISHESIIPISFHDTDAMRIVWHGNYIKFFELAREDMFNAFDFGYDMMKKHIFAMPIIECACKYRKPLKVTDKCARVVSMMTQCEGKIEIHYEVYALNSDELCAYGHTAQVMIDARTSELLFATPKPLLEAIEAFRVKKENE</sequence>
<dbReference type="SUPFAM" id="SSF54637">
    <property type="entry name" value="Thioesterase/thiol ester dehydrase-isomerase"/>
    <property type="match status" value="1"/>
</dbReference>
<reference evidence="3" key="1">
    <citation type="submission" date="2017-02" db="EMBL/GenBank/DDBJ databases">
        <authorList>
            <person name="Varghese N."/>
            <person name="Submissions S."/>
        </authorList>
    </citation>
    <scope>NUCLEOTIDE SEQUENCE [LARGE SCALE GENOMIC DNA]</scope>
    <source>
        <strain evidence="3">DSM 3072</strain>
    </source>
</reference>
<accession>A0A1T4V6Q6</accession>
<keyword evidence="1 2" id="KW-0378">Hydrolase</keyword>
<organism evidence="2 3">
    <name type="scientific">Succinivibrio dextrinosolvens DSM 3072</name>
    <dbReference type="NCBI Taxonomy" id="1123324"/>
    <lineage>
        <taxon>Bacteria</taxon>
        <taxon>Pseudomonadati</taxon>
        <taxon>Pseudomonadota</taxon>
        <taxon>Gammaproteobacteria</taxon>
        <taxon>Aeromonadales</taxon>
        <taxon>Succinivibrionaceae</taxon>
        <taxon>Succinivibrio</taxon>
    </lineage>
</organism>
<protein>
    <submittedName>
        <fullName evidence="2">Acyl-CoA thioester hydrolase</fullName>
    </submittedName>
</protein>
<dbReference type="Gene3D" id="3.10.129.10">
    <property type="entry name" value="Hotdog Thioesterase"/>
    <property type="match status" value="1"/>
</dbReference>
<gene>
    <name evidence="2" type="ORF">SAMN02745213_00930</name>
</gene>